<protein>
    <submittedName>
        <fullName evidence="2">Uncharacterized protein</fullName>
    </submittedName>
</protein>
<dbReference type="EMBL" id="BART01037338">
    <property type="protein sequence ID" value="GAH06795.1"/>
    <property type="molecule type" value="Genomic_DNA"/>
</dbReference>
<evidence type="ECO:0000313" key="2">
    <source>
        <dbReference type="EMBL" id="GAH06795.1"/>
    </source>
</evidence>
<proteinExistence type="predicted"/>
<keyword evidence="1" id="KW-0472">Membrane</keyword>
<feature type="transmembrane region" description="Helical" evidence="1">
    <location>
        <begin position="6"/>
        <end position="31"/>
    </location>
</feature>
<name>X1DEP0_9ZZZZ</name>
<keyword evidence="1" id="KW-1133">Transmembrane helix</keyword>
<gene>
    <name evidence="2" type="ORF">S01H4_62521</name>
</gene>
<organism evidence="2">
    <name type="scientific">marine sediment metagenome</name>
    <dbReference type="NCBI Taxonomy" id="412755"/>
    <lineage>
        <taxon>unclassified sequences</taxon>
        <taxon>metagenomes</taxon>
        <taxon>ecological metagenomes</taxon>
    </lineage>
</organism>
<keyword evidence="1" id="KW-0812">Transmembrane</keyword>
<accession>X1DEP0</accession>
<dbReference type="AlphaFoldDB" id="X1DEP0"/>
<evidence type="ECO:0000256" key="1">
    <source>
        <dbReference type="SAM" id="Phobius"/>
    </source>
</evidence>
<comment type="caution">
    <text evidence="2">The sequence shown here is derived from an EMBL/GenBank/DDBJ whole genome shotgun (WGS) entry which is preliminary data.</text>
</comment>
<reference evidence="2" key="1">
    <citation type="journal article" date="2014" name="Front. Microbiol.">
        <title>High frequency of phylogenetically diverse reductive dehalogenase-homologous genes in deep subseafloor sedimentary metagenomes.</title>
        <authorList>
            <person name="Kawai M."/>
            <person name="Futagami T."/>
            <person name="Toyoda A."/>
            <person name="Takaki Y."/>
            <person name="Nishi S."/>
            <person name="Hori S."/>
            <person name="Arai W."/>
            <person name="Tsubouchi T."/>
            <person name="Morono Y."/>
            <person name="Uchiyama I."/>
            <person name="Ito T."/>
            <person name="Fujiyama A."/>
            <person name="Inagaki F."/>
            <person name="Takami H."/>
        </authorList>
    </citation>
    <scope>NUCLEOTIDE SEQUENCE</scope>
    <source>
        <strain evidence="2">Expedition CK06-06</strain>
    </source>
</reference>
<sequence>MSDTAIILMIVFALITILTSLVLQGIATSALDNKDYAKELKGMRMKLIH</sequence>